<organism evidence="2 3">
    <name type="scientific">Acrobeloides nanus</name>
    <dbReference type="NCBI Taxonomy" id="290746"/>
    <lineage>
        <taxon>Eukaryota</taxon>
        <taxon>Metazoa</taxon>
        <taxon>Ecdysozoa</taxon>
        <taxon>Nematoda</taxon>
        <taxon>Chromadorea</taxon>
        <taxon>Rhabditida</taxon>
        <taxon>Tylenchina</taxon>
        <taxon>Cephalobomorpha</taxon>
        <taxon>Cephaloboidea</taxon>
        <taxon>Cephalobidae</taxon>
        <taxon>Acrobeloides</taxon>
    </lineage>
</organism>
<proteinExistence type="predicted"/>
<sequence>MKNYLTVLLIFLAFFNHVESLYRDFSDNKARTMLTLAAASYSANPMICVHRVLPPKDHWVLVNKKVERCDIIQDTCAVYVIKSNERQQIIVSYRGTVGTKQLVEDYHIESYPDDP</sequence>
<protein>
    <submittedName>
        <fullName evidence="3">Uncharacterized protein</fullName>
    </submittedName>
</protein>
<dbReference type="AlphaFoldDB" id="A0A914CJ85"/>
<reference evidence="3" key="1">
    <citation type="submission" date="2022-11" db="UniProtKB">
        <authorList>
            <consortium name="WormBaseParasite"/>
        </authorList>
    </citation>
    <scope>IDENTIFICATION</scope>
</reference>
<evidence type="ECO:0000256" key="1">
    <source>
        <dbReference type="SAM" id="SignalP"/>
    </source>
</evidence>
<evidence type="ECO:0000313" key="3">
    <source>
        <dbReference type="WBParaSite" id="ACRNAN_scaffold11033.g10445.t1"/>
    </source>
</evidence>
<feature type="chain" id="PRO_5037180936" evidence="1">
    <location>
        <begin position="21"/>
        <end position="115"/>
    </location>
</feature>
<dbReference type="Gene3D" id="3.40.50.1820">
    <property type="entry name" value="alpha/beta hydrolase"/>
    <property type="match status" value="1"/>
</dbReference>
<dbReference type="PANTHER" id="PTHR45908">
    <property type="entry name" value="PROTEIN CBG11750-RELATED"/>
    <property type="match status" value="1"/>
</dbReference>
<feature type="signal peptide" evidence="1">
    <location>
        <begin position="1"/>
        <end position="20"/>
    </location>
</feature>
<dbReference type="InterPro" id="IPR029058">
    <property type="entry name" value="AB_hydrolase_fold"/>
</dbReference>
<accession>A0A914CJ85</accession>
<dbReference type="SUPFAM" id="SSF53474">
    <property type="entry name" value="alpha/beta-Hydrolases"/>
    <property type="match status" value="1"/>
</dbReference>
<dbReference type="Proteomes" id="UP000887540">
    <property type="component" value="Unplaced"/>
</dbReference>
<name>A0A914CJ85_9BILA</name>
<evidence type="ECO:0000313" key="2">
    <source>
        <dbReference type="Proteomes" id="UP000887540"/>
    </source>
</evidence>
<keyword evidence="2" id="KW-1185">Reference proteome</keyword>
<keyword evidence="1" id="KW-0732">Signal</keyword>
<dbReference type="WBParaSite" id="ACRNAN_scaffold11033.g10445.t1">
    <property type="protein sequence ID" value="ACRNAN_scaffold11033.g10445.t1"/>
    <property type="gene ID" value="ACRNAN_scaffold11033.g10445"/>
</dbReference>